<dbReference type="AlphaFoldDB" id="F3ZY87"/>
<keyword evidence="1" id="KW-0328">Glycosyltransferase</keyword>
<dbReference type="CDD" id="cd18614">
    <property type="entry name" value="GH130"/>
    <property type="match status" value="1"/>
</dbReference>
<name>F3ZY87_MAHA5</name>
<dbReference type="PANTHER" id="PTHR34106">
    <property type="entry name" value="GLYCOSIDASE"/>
    <property type="match status" value="1"/>
</dbReference>
<dbReference type="RefSeq" id="WP_013780045.1">
    <property type="nucleotide sequence ID" value="NC_015520.1"/>
</dbReference>
<dbReference type="Proteomes" id="UP000008457">
    <property type="component" value="Chromosome"/>
</dbReference>
<organism evidence="4 5">
    <name type="scientific">Mahella australiensis (strain DSM 15567 / CIP 107919 / 50-1 BON)</name>
    <dbReference type="NCBI Taxonomy" id="697281"/>
    <lineage>
        <taxon>Bacteria</taxon>
        <taxon>Bacillati</taxon>
        <taxon>Bacillota</taxon>
        <taxon>Clostridia</taxon>
        <taxon>Thermoanaerobacterales</taxon>
        <taxon>Thermoanaerobacterales Family IV. Incertae Sedis</taxon>
        <taxon>Mahella</taxon>
    </lineage>
</organism>
<evidence type="ECO:0000313" key="5">
    <source>
        <dbReference type="Proteomes" id="UP000008457"/>
    </source>
</evidence>
<evidence type="ECO:0000313" key="4">
    <source>
        <dbReference type="EMBL" id="AEE95612.1"/>
    </source>
</evidence>
<reference evidence="4 5" key="2">
    <citation type="journal article" date="2011" name="Stand. Genomic Sci.">
        <title>Complete genome sequence of Mahella australiensis type strain (50-1 BON).</title>
        <authorList>
            <person name="Sikorski J."/>
            <person name="Teshima H."/>
            <person name="Nolan M."/>
            <person name="Lucas S."/>
            <person name="Hammon N."/>
            <person name="Deshpande S."/>
            <person name="Cheng J.F."/>
            <person name="Pitluck S."/>
            <person name="Liolios K."/>
            <person name="Pagani I."/>
            <person name="Ivanova N."/>
            <person name="Huntemann M."/>
            <person name="Mavromatis K."/>
            <person name="Ovchinikova G."/>
            <person name="Pati A."/>
            <person name="Tapia R."/>
            <person name="Han C."/>
            <person name="Goodwin L."/>
            <person name="Chen A."/>
            <person name="Palaniappan K."/>
            <person name="Land M."/>
            <person name="Hauser L."/>
            <person name="Ngatchou-Djao O.D."/>
            <person name="Rohde M."/>
            <person name="Pukall R."/>
            <person name="Spring S."/>
            <person name="Abt B."/>
            <person name="Goker M."/>
            <person name="Detter J.C."/>
            <person name="Woyke T."/>
            <person name="Bristow J."/>
            <person name="Markowitz V."/>
            <person name="Hugenholtz P."/>
            <person name="Eisen J.A."/>
            <person name="Kyrpides N.C."/>
            <person name="Klenk H.P."/>
            <person name="Lapidus A."/>
        </authorList>
    </citation>
    <scope>NUCLEOTIDE SEQUENCE [LARGE SCALE GENOMIC DNA]</scope>
    <source>
        <strain evidence="5">DSM 15567 / CIP 107919 / 50-1 BON</strain>
    </source>
</reference>
<dbReference type="SUPFAM" id="SSF75005">
    <property type="entry name" value="Arabinanase/levansucrase/invertase"/>
    <property type="match status" value="1"/>
</dbReference>
<keyword evidence="4" id="KW-0378">Hydrolase</keyword>
<reference evidence="5" key="1">
    <citation type="submission" date="2010-11" db="EMBL/GenBank/DDBJ databases">
        <title>The complete genome of Mahella australiensis DSM 15567.</title>
        <authorList>
            <consortium name="US DOE Joint Genome Institute (JGI-PGF)"/>
            <person name="Lucas S."/>
            <person name="Copeland A."/>
            <person name="Lapidus A."/>
            <person name="Bruce D."/>
            <person name="Goodwin L."/>
            <person name="Pitluck S."/>
            <person name="Kyrpides N."/>
            <person name="Mavromatis K."/>
            <person name="Pagani I."/>
            <person name="Ivanova N."/>
            <person name="Teshima H."/>
            <person name="Brettin T."/>
            <person name="Detter J.C."/>
            <person name="Han C."/>
            <person name="Tapia R."/>
            <person name="Land M."/>
            <person name="Hauser L."/>
            <person name="Markowitz V."/>
            <person name="Cheng J.-F."/>
            <person name="Hugenholtz P."/>
            <person name="Woyke T."/>
            <person name="Wu D."/>
            <person name="Spring S."/>
            <person name="Pukall R."/>
            <person name="Steenblock K."/>
            <person name="Schneider S."/>
            <person name="Klenk H.-P."/>
            <person name="Eisen J.A."/>
        </authorList>
    </citation>
    <scope>NUCLEOTIDE SEQUENCE [LARGE SCALE GENOMIC DNA]</scope>
    <source>
        <strain evidence="5">DSM 15567 / CIP 107919 / 50-1 BON</strain>
    </source>
</reference>
<dbReference type="Gene3D" id="2.115.10.20">
    <property type="entry name" value="Glycosyl hydrolase domain, family 43"/>
    <property type="match status" value="1"/>
</dbReference>
<keyword evidence="5" id="KW-1185">Reference proteome</keyword>
<dbReference type="OrthoDB" id="9759709at2"/>
<dbReference type="InterPro" id="IPR023296">
    <property type="entry name" value="Glyco_hydro_beta-prop_sf"/>
</dbReference>
<dbReference type="EMBL" id="CP002360">
    <property type="protein sequence ID" value="AEE95612.1"/>
    <property type="molecule type" value="Genomic_DNA"/>
</dbReference>
<dbReference type="GO" id="GO:0016798">
    <property type="term" value="F:hydrolase activity, acting on glycosyl bonds"/>
    <property type="evidence" value="ECO:0007669"/>
    <property type="project" value="UniProtKB-KW"/>
</dbReference>
<dbReference type="InterPro" id="IPR007184">
    <property type="entry name" value="Mannoside_phosphorylase"/>
</dbReference>
<protein>
    <submittedName>
        <fullName evidence="4">Glycosidase related protein</fullName>
    </submittedName>
</protein>
<dbReference type="PANTHER" id="PTHR34106:SF5">
    <property type="entry name" value="GLYCOSIDASE"/>
    <property type="match status" value="1"/>
</dbReference>
<comment type="similarity">
    <text evidence="3">Belongs to the glycosyl hydrolase 130 family.</text>
</comment>
<dbReference type="PIRSF" id="PIRSF016202">
    <property type="entry name" value="PH1107"/>
    <property type="match status" value="1"/>
</dbReference>
<evidence type="ECO:0000256" key="2">
    <source>
        <dbReference type="ARBA" id="ARBA00022679"/>
    </source>
</evidence>
<dbReference type="Pfam" id="PF04041">
    <property type="entry name" value="Glyco_hydro_130"/>
    <property type="match status" value="1"/>
</dbReference>
<proteinExistence type="inferred from homology"/>
<dbReference type="STRING" id="697281.Mahau_0396"/>
<gene>
    <name evidence="4" type="ordered locus">Mahau_0396</name>
</gene>
<accession>F3ZY87</accession>
<evidence type="ECO:0000256" key="3">
    <source>
        <dbReference type="ARBA" id="ARBA00024356"/>
    </source>
</evidence>
<keyword evidence="2" id="KW-0808">Transferase</keyword>
<dbReference type="KEGG" id="mas:Mahau_0396"/>
<dbReference type="eggNOG" id="COG2152">
    <property type="taxonomic scope" value="Bacteria"/>
</dbReference>
<dbReference type="HOGENOM" id="CLU_046648_0_0_9"/>
<dbReference type="GO" id="GO:0016757">
    <property type="term" value="F:glycosyltransferase activity"/>
    <property type="evidence" value="ECO:0007669"/>
    <property type="project" value="UniProtKB-KW"/>
</dbReference>
<keyword evidence="4" id="KW-0326">Glycosidase</keyword>
<evidence type="ECO:0000256" key="1">
    <source>
        <dbReference type="ARBA" id="ARBA00022676"/>
    </source>
</evidence>
<sequence length="297" mass="34366">MIKLERLTDQPILRPRQEYEWERSAVFNAAAIYHDGLFHLLYRTTDNPPHAKYGTYISRIGYAVSSDGINFYRGERPIFEGEHVQEQRGVEDPRVVKIDDMFYMTYTGFGGRFEGDYRIMMAYSKNLVQWERMGVVMDEPNKDAALFPEKIGGRYVMFHRRYPNIWVAFSDDLIHWTDHHEVIKICPDTWESARVGIAGPPIKTDEGWLVIYHAADDNNVYRLGAALLDLEDPTKVLYRQPEPILEPELPWEIEGYIPNVVFSCGQAEVGDDIWLYYGGADTVIGVTKTNKQKLKFA</sequence>